<evidence type="ECO:0000313" key="3">
    <source>
        <dbReference type="Proteomes" id="UP001174136"/>
    </source>
</evidence>
<dbReference type="Proteomes" id="UP001174136">
    <property type="component" value="Unassembled WGS sequence"/>
</dbReference>
<dbReference type="PANTHER" id="PTHR46704:SF9">
    <property type="entry name" value="BHLH DOMAIN-CONTAINING PROTEIN"/>
    <property type="match status" value="1"/>
</dbReference>
<feature type="domain" description="Tesmin/TSO1-like CXC" evidence="1">
    <location>
        <begin position="670"/>
        <end position="716"/>
    </location>
</feature>
<sequence>MSAFKSMMPWFAAYDHTHYTRWGAVFIADMEHLAQTAPRVYQGFLDGDFVGKEAKHSFNKVPFDLCLEHINKTGKVAGGLVGITRNETARNRWSITYNERASLAQDTRSLFGLTHDGEDDEDNHKDCLPSRLRRDNDDVIQLVDQFQRYHVFQLENMYELVSLTTGDVASEDILNDLTHAAESGKQMVTELVKKRMSTMNTNFHNSLTKRKLKTFSNIYRTDSKLGKLKSKCVKPDRDIFRGIIVSMDSGRDVNIDGLLQEELCAVPLSLATTELVLRPTSKADLATILQAGAKETGLSPSLVGTCTIIDGMALVRAMGKPQNASTFGDYADIFIQKVTGNLHGNITRVDLVFDQYLQNSIKGGTRAKRSTTQRKIRTIVSNDVKMPANWNSFIEMDENKANLTQFLSIELERHVIQYGLEIVISGGFDDAEKVATAAGIDVSHLRAAHEEADTWILLHAVDATTKGYERLIIQCRDTDVLLLLLVFAHLLSPEIWMKAGTAKKPRYIKVHDIKMSNEILNGLLAFHAITGCDTTSQFTGIGKRTAWKMFQQCPHLLHNFGEDEVPSPAILSSAEQFVCKLYDPKTTSTSIHEVRCALFRKVKANVDTLPPTQDALSLHLMRAHYQTKVWKQSLVTQPQLPSPTSCGWHMKDGMLVPQLLTKEPVLARCLELTICGCKESGSQCSTRQCQCRKSGIFCSGACGCACAAWCKNTQDSD</sequence>
<evidence type="ECO:0000259" key="1">
    <source>
        <dbReference type="SMART" id="SM01114"/>
    </source>
</evidence>
<dbReference type="EMBL" id="JAOPHQ010004338">
    <property type="protein sequence ID" value="KAK0139565.1"/>
    <property type="molecule type" value="Genomic_DNA"/>
</dbReference>
<dbReference type="PANTHER" id="PTHR46704">
    <property type="entry name" value="CXC DOMAIN-CONTAINING PROTEIN-RELATED"/>
    <property type="match status" value="1"/>
</dbReference>
<reference evidence="2" key="1">
    <citation type="journal article" date="2023" name="Front. Mar. Sci.">
        <title>A new Merluccius polli reference genome to investigate the effects of global change in West African waters.</title>
        <authorList>
            <person name="Mateo J.L."/>
            <person name="Blanco-Fernandez C."/>
            <person name="Garcia-Vazquez E."/>
            <person name="Machado-Schiaffino G."/>
        </authorList>
    </citation>
    <scope>NUCLEOTIDE SEQUENCE</scope>
    <source>
        <strain evidence="2">C29</strain>
        <tissue evidence="2">Fin</tissue>
    </source>
</reference>
<dbReference type="SMART" id="SM01114">
    <property type="entry name" value="CXC"/>
    <property type="match status" value="1"/>
</dbReference>
<comment type="caution">
    <text evidence="2">The sequence shown here is derived from an EMBL/GenBank/DDBJ whole genome shotgun (WGS) entry which is preliminary data.</text>
</comment>
<gene>
    <name evidence="2" type="ORF">N1851_023563</name>
</gene>
<accession>A0AA47NW67</accession>
<name>A0AA47NW67_MERPO</name>
<proteinExistence type="predicted"/>
<keyword evidence="3" id="KW-1185">Reference proteome</keyword>
<dbReference type="AlphaFoldDB" id="A0AA47NW67"/>
<evidence type="ECO:0000313" key="2">
    <source>
        <dbReference type="EMBL" id="KAK0139565.1"/>
    </source>
</evidence>
<organism evidence="2 3">
    <name type="scientific">Merluccius polli</name>
    <name type="common">Benguela hake</name>
    <name type="synonym">Merluccius cadenati</name>
    <dbReference type="NCBI Taxonomy" id="89951"/>
    <lineage>
        <taxon>Eukaryota</taxon>
        <taxon>Metazoa</taxon>
        <taxon>Chordata</taxon>
        <taxon>Craniata</taxon>
        <taxon>Vertebrata</taxon>
        <taxon>Euteleostomi</taxon>
        <taxon>Actinopterygii</taxon>
        <taxon>Neopterygii</taxon>
        <taxon>Teleostei</taxon>
        <taxon>Neoteleostei</taxon>
        <taxon>Acanthomorphata</taxon>
        <taxon>Zeiogadaria</taxon>
        <taxon>Gadariae</taxon>
        <taxon>Gadiformes</taxon>
        <taxon>Gadoidei</taxon>
        <taxon>Merlucciidae</taxon>
        <taxon>Merluccius</taxon>
    </lineage>
</organism>
<protein>
    <recommendedName>
        <fullName evidence="1">Tesmin/TSO1-like CXC domain-containing protein</fullName>
    </recommendedName>
</protein>
<dbReference type="InterPro" id="IPR033467">
    <property type="entry name" value="Tesmin/TSO1-like_CXC"/>
</dbReference>